<feature type="transmembrane region" description="Helical" evidence="5">
    <location>
        <begin position="655"/>
        <end position="675"/>
    </location>
</feature>
<evidence type="ECO:0000313" key="8">
    <source>
        <dbReference type="EMBL" id="CAH3191613.1"/>
    </source>
</evidence>
<feature type="transmembrane region" description="Helical" evidence="5">
    <location>
        <begin position="882"/>
        <end position="900"/>
    </location>
</feature>
<feature type="transmembrane region" description="Helical" evidence="5">
    <location>
        <begin position="594"/>
        <end position="614"/>
    </location>
</feature>
<gene>
    <name evidence="8" type="ORF">PEVE_00022148</name>
</gene>
<dbReference type="Pfam" id="PF13855">
    <property type="entry name" value="LRR_8"/>
    <property type="match status" value="1"/>
</dbReference>
<dbReference type="SUPFAM" id="SSF56487">
    <property type="entry name" value="SRCR-like"/>
    <property type="match status" value="1"/>
</dbReference>
<dbReference type="PROSITE" id="PS50835">
    <property type="entry name" value="IG_LIKE"/>
    <property type="match status" value="1"/>
</dbReference>
<feature type="disulfide bond" evidence="4">
    <location>
        <begin position="72"/>
        <end position="82"/>
    </location>
</feature>
<dbReference type="InterPro" id="IPR009030">
    <property type="entry name" value="Growth_fac_rcpt_cys_sf"/>
</dbReference>
<dbReference type="InterPro" id="IPR001611">
    <property type="entry name" value="Leu-rich_rpt"/>
</dbReference>
<dbReference type="InterPro" id="IPR003599">
    <property type="entry name" value="Ig_sub"/>
</dbReference>
<evidence type="ECO:0008006" key="10">
    <source>
        <dbReference type="Google" id="ProtNLM"/>
    </source>
</evidence>
<evidence type="ECO:0000256" key="5">
    <source>
        <dbReference type="SAM" id="Phobius"/>
    </source>
</evidence>
<dbReference type="SMART" id="SM00409">
    <property type="entry name" value="IG"/>
    <property type="match status" value="1"/>
</dbReference>
<accession>A0ABN8SIY8</accession>
<feature type="domain" description="SRCR" evidence="6">
    <location>
        <begin position="3"/>
        <end position="105"/>
    </location>
</feature>
<feature type="domain" description="Ig-like" evidence="7">
    <location>
        <begin position="112"/>
        <end position="195"/>
    </location>
</feature>
<dbReference type="SUPFAM" id="SSF52058">
    <property type="entry name" value="L domain-like"/>
    <property type="match status" value="1"/>
</dbReference>
<evidence type="ECO:0000256" key="1">
    <source>
        <dbReference type="ARBA" id="ARBA00022614"/>
    </source>
</evidence>
<dbReference type="PROSITE" id="PS50287">
    <property type="entry name" value="SRCR_2"/>
    <property type="match status" value="1"/>
</dbReference>
<feature type="transmembrane region" description="Helical" evidence="5">
    <location>
        <begin position="701"/>
        <end position="722"/>
    </location>
</feature>
<name>A0ABN8SIY8_9CNID</name>
<dbReference type="InterPro" id="IPR003598">
    <property type="entry name" value="Ig_sub2"/>
</dbReference>
<dbReference type="InterPro" id="IPR001190">
    <property type="entry name" value="SRCR"/>
</dbReference>
<dbReference type="PANTHER" id="PTHR48071">
    <property type="entry name" value="SRCR DOMAIN-CONTAINING PROTEIN"/>
    <property type="match status" value="1"/>
</dbReference>
<dbReference type="InterPro" id="IPR013783">
    <property type="entry name" value="Ig-like_fold"/>
</dbReference>
<keyword evidence="3 4" id="KW-1015">Disulfide bond</keyword>
<dbReference type="SUPFAM" id="SSF57184">
    <property type="entry name" value="Growth factor receptor domain"/>
    <property type="match status" value="1"/>
</dbReference>
<comment type="caution">
    <text evidence="8">The sequence shown here is derived from an EMBL/GenBank/DDBJ whole genome shotgun (WGS) entry which is preliminary data.</text>
</comment>
<dbReference type="SUPFAM" id="SSF48726">
    <property type="entry name" value="Immunoglobulin"/>
    <property type="match status" value="1"/>
</dbReference>
<keyword evidence="5" id="KW-0812">Transmembrane</keyword>
<dbReference type="Gene3D" id="3.80.10.10">
    <property type="entry name" value="Ribonuclease Inhibitor"/>
    <property type="match status" value="1"/>
</dbReference>
<dbReference type="InterPro" id="IPR036772">
    <property type="entry name" value="SRCR-like_dom_sf"/>
</dbReference>
<evidence type="ECO:0000256" key="4">
    <source>
        <dbReference type="PROSITE-ProRule" id="PRU00196"/>
    </source>
</evidence>
<feature type="transmembrane region" description="Helical" evidence="5">
    <location>
        <begin position="944"/>
        <end position="966"/>
    </location>
</feature>
<evidence type="ECO:0000259" key="6">
    <source>
        <dbReference type="PROSITE" id="PS50287"/>
    </source>
</evidence>
<organism evidence="8 9">
    <name type="scientific">Porites evermanni</name>
    <dbReference type="NCBI Taxonomy" id="104178"/>
    <lineage>
        <taxon>Eukaryota</taxon>
        <taxon>Metazoa</taxon>
        <taxon>Cnidaria</taxon>
        <taxon>Anthozoa</taxon>
        <taxon>Hexacorallia</taxon>
        <taxon>Scleractinia</taxon>
        <taxon>Fungiina</taxon>
        <taxon>Poritidae</taxon>
        <taxon>Porites</taxon>
    </lineage>
</organism>
<dbReference type="Pfam" id="PF00530">
    <property type="entry name" value="SRCR"/>
    <property type="match status" value="1"/>
</dbReference>
<dbReference type="SMART" id="SM01411">
    <property type="entry name" value="Ephrin_rec_like"/>
    <property type="match status" value="3"/>
</dbReference>
<keyword evidence="1" id="KW-0433">Leucine-rich repeat</keyword>
<reference evidence="8 9" key="1">
    <citation type="submission" date="2022-05" db="EMBL/GenBank/DDBJ databases">
        <authorList>
            <consortium name="Genoscope - CEA"/>
            <person name="William W."/>
        </authorList>
    </citation>
    <scope>NUCLEOTIDE SEQUENCE [LARGE SCALE GENOMIC DNA]</scope>
</reference>
<keyword evidence="5" id="KW-1133">Transmembrane helix</keyword>
<feature type="transmembrane region" description="Helical" evidence="5">
    <location>
        <begin position="761"/>
        <end position="781"/>
    </location>
</feature>
<dbReference type="SMART" id="SM00013">
    <property type="entry name" value="LRRNT"/>
    <property type="match status" value="1"/>
</dbReference>
<evidence type="ECO:0000259" key="7">
    <source>
        <dbReference type="PROSITE" id="PS50835"/>
    </source>
</evidence>
<evidence type="ECO:0000313" key="9">
    <source>
        <dbReference type="Proteomes" id="UP001159427"/>
    </source>
</evidence>
<evidence type="ECO:0000256" key="2">
    <source>
        <dbReference type="ARBA" id="ARBA00022729"/>
    </source>
</evidence>
<dbReference type="Gene3D" id="2.60.40.10">
    <property type="entry name" value="Immunoglobulins"/>
    <property type="match status" value="1"/>
</dbReference>
<feature type="non-terminal residue" evidence="8">
    <location>
        <position position="968"/>
    </location>
</feature>
<comment type="caution">
    <text evidence="4">Lacks conserved residue(s) required for the propagation of feature annotation.</text>
</comment>
<dbReference type="Pfam" id="PF13927">
    <property type="entry name" value="Ig_3"/>
    <property type="match status" value="1"/>
</dbReference>
<dbReference type="InterPro" id="IPR032675">
    <property type="entry name" value="LRR_dom_sf"/>
</dbReference>
<dbReference type="SMART" id="SM00408">
    <property type="entry name" value="IGc2"/>
    <property type="match status" value="1"/>
</dbReference>
<dbReference type="Gene3D" id="3.10.250.10">
    <property type="entry name" value="SRCR-like domain"/>
    <property type="match status" value="1"/>
</dbReference>
<dbReference type="InterPro" id="IPR000372">
    <property type="entry name" value="LRRNT"/>
</dbReference>
<proteinExistence type="predicted"/>
<feature type="transmembrane region" description="Helical" evidence="5">
    <location>
        <begin position="552"/>
        <end position="573"/>
    </location>
</feature>
<dbReference type="PANTHER" id="PTHR48071:SF16">
    <property type="entry name" value="MACROPHAGE SCAVENGER RECEPTOR TYPES I AND II"/>
    <property type="match status" value="1"/>
</dbReference>
<keyword evidence="9" id="KW-1185">Reference proteome</keyword>
<keyword evidence="5" id="KW-0472">Membrane</keyword>
<dbReference type="Proteomes" id="UP001159427">
    <property type="component" value="Unassembled WGS sequence"/>
</dbReference>
<dbReference type="InterPro" id="IPR007110">
    <property type="entry name" value="Ig-like_dom"/>
</dbReference>
<feature type="non-terminal residue" evidence="8">
    <location>
        <position position="1"/>
    </location>
</feature>
<evidence type="ECO:0000256" key="3">
    <source>
        <dbReference type="ARBA" id="ARBA00023157"/>
    </source>
</evidence>
<keyword evidence="2" id="KW-0732">Signal</keyword>
<dbReference type="PRINTS" id="PR00258">
    <property type="entry name" value="SPERACTRCPTR"/>
</dbReference>
<dbReference type="InterPro" id="IPR036179">
    <property type="entry name" value="Ig-like_dom_sf"/>
</dbReference>
<protein>
    <recommendedName>
        <fullName evidence="10">Tyrosine-protein kinase ephrin type A/B receptor-like domain-containing protein</fullName>
    </recommendedName>
</protein>
<dbReference type="SMART" id="SM00202">
    <property type="entry name" value="SR"/>
    <property type="match status" value="1"/>
</dbReference>
<feature type="transmembrane region" description="Helical" evidence="5">
    <location>
        <begin position="912"/>
        <end position="932"/>
    </location>
</feature>
<dbReference type="EMBL" id="CALNXI010002963">
    <property type="protein sequence ID" value="CAH3191613.1"/>
    <property type="molecule type" value="Genomic_DNA"/>
</dbReference>
<sequence>SVVRLVGDSRNYIGRVEFYHEGKWGTICEKRWDTLDGTVVCRLLGFASAKQVFKGAYFGGGNGTIWLTKLGCYGNESSLLDCKNAKANLGKSDCTHQQDAGVECDQTPVVEPEIQSITTDQSVLRGSSVKLRCSANGVPAPTVVWTKNGSDVVLIKEESTAILFLKNVTKQHHEGVYHCAINNTEGSDDADVNIKVVECPPTCTCFSEIDELKVECKVLNLTSVPAGIPDSVRELFLSDNKITTVDSYTFSGLAALELIDLADNPIKKMNHFAFSINNSALHTIYLMNTDLQKMNHNAFHGQKDVHTYISPEHVTDGFVTNKKGLFIALTEAGFADGNASHRFPCPTGTYVPHLKNFKYSTAIKAKCLPCPPGGFYSNRVAQVGALCFLCNPGTFVPPERAPGRNVLDCTVCPTGTITNLRAGFRACKCIKGFHRVSRFGHCESCPSQGLECVNESVSLKKGYYWQWDSEVKRLAYEAFAKNLEIEDETYLMNTSLYNGTLPKPYQCPRVKSCEGGLESKCATGYSGPLCEVCQNGYYKRVLACKACPSGTWVIVQLCLCGVAVLVLMIILIWSGRRKKTSEKRPMIDILLARLKIVIGFYQVTSGIVEAFVYVKWPSSLSMIGDYAEVIQLNILQFVPLHCLFPSWKQDAFSKMYFLLGSNAGVATLAFVGYWIRKLFLLGKFNSNSSEMRAKLSTTKEFLYRNVFLFLFITYPSTCSAILRTFPLACHKLCTESSCTLYLKADYSVKCEGEKYHFFKLFAFGASSYVVVLPGLVLIALWRQRRKQVLRNESGDEEAVGSNRIGSEFDDIAYCASEITEENDEVNGDDDAERPNEESELISGMSFLYENYKDDAWYWELVEVVRKLILTCGIILIGRESRAYVGLASICSGLFAIVYAFRKPIRDEFEDKLQLTSLLVIFLNLGIGVILKIPKESVPSDVDQYVDSLLVNILVVGANVLVIVLVVGM</sequence>
<feature type="transmembrane region" description="Helical" evidence="5">
    <location>
        <begin position="856"/>
        <end position="876"/>
    </location>
</feature>